<sequence>MIPFQYLEPSLSKERRKYVAPLLERCFEDVRTKDGFHSLPNSIRTYVALCLIEVSKWPGLTQKRRAVHAAQEVLAGIKDDYAESNIAQRQVVLDRLDGKMGSAIHGIDCVLSHLR</sequence>
<dbReference type="EMBL" id="CABFNP030001323">
    <property type="protein sequence ID" value="CAI6099597.1"/>
    <property type="molecule type" value="Genomic_DNA"/>
</dbReference>
<evidence type="ECO:0000313" key="2">
    <source>
        <dbReference type="Proteomes" id="UP001160390"/>
    </source>
</evidence>
<reference evidence="1" key="1">
    <citation type="submission" date="2023-01" db="EMBL/GenBank/DDBJ databases">
        <authorList>
            <person name="Piombo E."/>
        </authorList>
    </citation>
    <scope>NUCLEOTIDE SEQUENCE</scope>
</reference>
<keyword evidence="2" id="KW-1185">Reference proteome</keyword>
<accession>A0AA35VM06</accession>
<name>A0AA35VM06_9HYPO</name>
<comment type="caution">
    <text evidence="1">The sequence shown here is derived from an EMBL/GenBank/DDBJ whole genome shotgun (WGS) entry which is preliminary data.</text>
</comment>
<proteinExistence type="predicted"/>
<gene>
    <name evidence="1" type="ORF">CCHLO57077_00015070</name>
</gene>
<organism evidence="1 2">
    <name type="scientific">Clonostachys chloroleuca</name>
    <dbReference type="NCBI Taxonomy" id="1926264"/>
    <lineage>
        <taxon>Eukaryota</taxon>
        <taxon>Fungi</taxon>
        <taxon>Dikarya</taxon>
        <taxon>Ascomycota</taxon>
        <taxon>Pezizomycotina</taxon>
        <taxon>Sordariomycetes</taxon>
        <taxon>Hypocreomycetidae</taxon>
        <taxon>Hypocreales</taxon>
        <taxon>Bionectriaceae</taxon>
        <taxon>Clonostachys</taxon>
    </lineage>
</organism>
<dbReference type="AlphaFoldDB" id="A0AA35VM06"/>
<protein>
    <submittedName>
        <fullName evidence="1">Uncharacterized protein</fullName>
    </submittedName>
</protein>
<evidence type="ECO:0000313" key="1">
    <source>
        <dbReference type="EMBL" id="CAI6099597.1"/>
    </source>
</evidence>
<dbReference type="Proteomes" id="UP001160390">
    <property type="component" value="Unassembled WGS sequence"/>
</dbReference>